<name>A0A1J5RV83_9ZZZZ</name>
<proteinExistence type="predicted"/>
<dbReference type="InterPro" id="IPR058652">
    <property type="entry name" value="VapC50_C"/>
</dbReference>
<dbReference type="AlphaFoldDB" id="A0A1J5RV83"/>
<comment type="caution">
    <text evidence="2">The sequence shown here is derived from an EMBL/GenBank/DDBJ whole genome shotgun (WGS) entry which is preliminary data.</text>
</comment>
<accession>A0A1J5RV83</accession>
<sequence>MAGHARYTAVLDACALYSTVTADSLMSLAVAGLFAPKWTVRIEQEWMGAVVRGRPDLDGRLDYRRDRMREATPDWEVSMAAVCEISKGLTLPDANDVHVLAAAIGGHADCIVTWNLKDFPSDVLEVHGIEAVDPDSFIIAQWDLDNVASIDAFKRMRGRWRSPSASPAELANALERAGLPFTADKLREAASLI</sequence>
<reference evidence="2" key="1">
    <citation type="submission" date="2016-10" db="EMBL/GenBank/DDBJ databases">
        <title>Sequence of Gallionella enrichment culture.</title>
        <authorList>
            <person name="Poehlein A."/>
            <person name="Muehling M."/>
            <person name="Daniel R."/>
        </authorList>
    </citation>
    <scope>NUCLEOTIDE SEQUENCE</scope>
</reference>
<protein>
    <recommendedName>
        <fullName evidence="1">VapC50 C-terminal domain-containing protein</fullName>
    </recommendedName>
</protein>
<organism evidence="2">
    <name type="scientific">mine drainage metagenome</name>
    <dbReference type="NCBI Taxonomy" id="410659"/>
    <lineage>
        <taxon>unclassified sequences</taxon>
        <taxon>metagenomes</taxon>
        <taxon>ecological metagenomes</taxon>
    </lineage>
</organism>
<feature type="domain" description="VapC50 C-terminal" evidence="1">
    <location>
        <begin position="134"/>
        <end position="188"/>
    </location>
</feature>
<gene>
    <name evidence="2" type="ORF">GALL_261090</name>
</gene>
<evidence type="ECO:0000313" key="2">
    <source>
        <dbReference type="EMBL" id="OIQ91973.1"/>
    </source>
</evidence>
<evidence type="ECO:0000259" key="1">
    <source>
        <dbReference type="Pfam" id="PF26343"/>
    </source>
</evidence>
<dbReference type="Pfam" id="PF26343">
    <property type="entry name" value="VapC50_C"/>
    <property type="match status" value="1"/>
</dbReference>
<dbReference type="EMBL" id="MLJW01000244">
    <property type="protein sequence ID" value="OIQ91973.1"/>
    <property type="molecule type" value="Genomic_DNA"/>
</dbReference>